<dbReference type="Proteomes" id="UP001476798">
    <property type="component" value="Unassembled WGS sequence"/>
</dbReference>
<sequence length="339" mass="38108">SNLNVTYVDVPPATVPPEASYEEDWEVFDPLNELEDAALTFPVLFQDVIYQGNYIKDLNILGRDLSKTIIIDNSPQAFAYQPSFRTSFYPLHVSLITPQSDQVEPEVRSLLFLRAHKPRLVATQSNGIPSEDGKLQEDIQNVIDKIHSLSAGNMRGFAVPPTEEPLNLNMYFSILSNLHSLFQPLMREGFFDDLPKILVCLLLERQDCGLEAELAKTLSLEMGRPLLMFFSSIKSQTCTPKTTDEEASSFFGTYLKIESMVTAAFNGFQQMFINMLSNLSLSEDLTNVLRSLLDSVSANVLRFIVMLVQIPMDYVRIALEFGIQVPSLAEQDTCMQGKI</sequence>
<keyword evidence="3" id="KW-1185">Reference proteome</keyword>
<proteinExistence type="predicted"/>
<evidence type="ECO:0000259" key="1">
    <source>
        <dbReference type="Pfam" id="PF03031"/>
    </source>
</evidence>
<evidence type="ECO:0000313" key="2">
    <source>
        <dbReference type="EMBL" id="MEQ2170998.1"/>
    </source>
</evidence>
<dbReference type="InterPro" id="IPR023214">
    <property type="entry name" value="HAD_sf"/>
</dbReference>
<reference evidence="2 3" key="1">
    <citation type="submission" date="2021-06" db="EMBL/GenBank/DDBJ databases">
        <authorList>
            <person name="Palmer J.M."/>
        </authorList>
    </citation>
    <scope>NUCLEOTIDE SEQUENCE [LARGE SCALE GENOMIC DNA]</scope>
    <source>
        <strain evidence="2 3">GA_2019</strain>
        <tissue evidence="2">Muscle</tissue>
    </source>
</reference>
<evidence type="ECO:0000313" key="3">
    <source>
        <dbReference type="Proteomes" id="UP001476798"/>
    </source>
</evidence>
<dbReference type="EMBL" id="JAHRIO010040271">
    <property type="protein sequence ID" value="MEQ2170998.1"/>
    <property type="molecule type" value="Genomic_DNA"/>
</dbReference>
<comment type="caution">
    <text evidence="2">The sequence shown here is derived from an EMBL/GenBank/DDBJ whole genome shotgun (WGS) entry which is preliminary data.</text>
</comment>
<dbReference type="InterPro" id="IPR004274">
    <property type="entry name" value="FCP1_dom"/>
</dbReference>
<feature type="non-terminal residue" evidence="2">
    <location>
        <position position="1"/>
    </location>
</feature>
<feature type="domain" description="FCP1 homology" evidence="1">
    <location>
        <begin position="49"/>
        <end position="83"/>
    </location>
</feature>
<dbReference type="InterPro" id="IPR036412">
    <property type="entry name" value="HAD-like_sf"/>
</dbReference>
<accession>A0ABV0NK97</accession>
<name>A0ABV0NK97_9TELE</name>
<protein>
    <recommendedName>
        <fullName evidence="1">FCP1 homology domain-containing protein</fullName>
    </recommendedName>
</protein>
<dbReference type="SUPFAM" id="SSF56784">
    <property type="entry name" value="HAD-like"/>
    <property type="match status" value="1"/>
</dbReference>
<dbReference type="Gene3D" id="3.40.50.1000">
    <property type="entry name" value="HAD superfamily/HAD-like"/>
    <property type="match status" value="1"/>
</dbReference>
<dbReference type="Pfam" id="PF03031">
    <property type="entry name" value="NIF"/>
    <property type="match status" value="1"/>
</dbReference>
<gene>
    <name evidence="2" type="ORF">GOODEAATRI_006158</name>
</gene>
<organism evidence="2 3">
    <name type="scientific">Goodea atripinnis</name>
    <dbReference type="NCBI Taxonomy" id="208336"/>
    <lineage>
        <taxon>Eukaryota</taxon>
        <taxon>Metazoa</taxon>
        <taxon>Chordata</taxon>
        <taxon>Craniata</taxon>
        <taxon>Vertebrata</taxon>
        <taxon>Euteleostomi</taxon>
        <taxon>Actinopterygii</taxon>
        <taxon>Neopterygii</taxon>
        <taxon>Teleostei</taxon>
        <taxon>Neoteleostei</taxon>
        <taxon>Acanthomorphata</taxon>
        <taxon>Ovalentaria</taxon>
        <taxon>Atherinomorphae</taxon>
        <taxon>Cyprinodontiformes</taxon>
        <taxon>Goodeidae</taxon>
        <taxon>Goodea</taxon>
    </lineage>
</organism>